<gene>
    <name evidence="1" type="ORF">QAD02_008852</name>
</gene>
<evidence type="ECO:0000313" key="2">
    <source>
        <dbReference type="Proteomes" id="UP001239111"/>
    </source>
</evidence>
<reference evidence="1" key="1">
    <citation type="submission" date="2023-04" db="EMBL/GenBank/DDBJ databases">
        <title>A chromosome-level genome assembly of the parasitoid wasp Eretmocerus hayati.</title>
        <authorList>
            <person name="Zhong Y."/>
            <person name="Liu S."/>
            <person name="Liu Y."/>
        </authorList>
    </citation>
    <scope>NUCLEOTIDE SEQUENCE</scope>
    <source>
        <strain evidence="1">ZJU_SS_LIU_2023</strain>
    </source>
</reference>
<protein>
    <submittedName>
        <fullName evidence="1">Uncharacterized protein</fullName>
    </submittedName>
</protein>
<accession>A0ACC2N7M9</accession>
<comment type="caution">
    <text evidence="1">The sequence shown here is derived from an EMBL/GenBank/DDBJ whole genome shotgun (WGS) entry which is preliminary data.</text>
</comment>
<dbReference type="Proteomes" id="UP001239111">
    <property type="component" value="Chromosome 4"/>
</dbReference>
<name>A0ACC2N7M9_9HYME</name>
<dbReference type="EMBL" id="CM056744">
    <property type="protein sequence ID" value="KAJ8667190.1"/>
    <property type="molecule type" value="Genomic_DNA"/>
</dbReference>
<organism evidence="1 2">
    <name type="scientific">Eretmocerus hayati</name>
    <dbReference type="NCBI Taxonomy" id="131215"/>
    <lineage>
        <taxon>Eukaryota</taxon>
        <taxon>Metazoa</taxon>
        <taxon>Ecdysozoa</taxon>
        <taxon>Arthropoda</taxon>
        <taxon>Hexapoda</taxon>
        <taxon>Insecta</taxon>
        <taxon>Pterygota</taxon>
        <taxon>Neoptera</taxon>
        <taxon>Endopterygota</taxon>
        <taxon>Hymenoptera</taxon>
        <taxon>Apocrita</taxon>
        <taxon>Proctotrupomorpha</taxon>
        <taxon>Chalcidoidea</taxon>
        <taxon>Aphelinidae</taxon>
        <taxon>Aphelininae</taxon>
        <taxon>Eretmocerus</taxon>
    </lineage>
</organism>
<proteinExistence type="predicted"/>
<sequence length="411" mass="47270">MFTPSILMNFVILLSSIITLTRCKNSKSLSKEVYIDQKVQLMGYDVVNTTIEYLTCQKTGNLELNCGLTKQTHYFSGKLYTSYCDITGYDERIYETSKKSRVFTLDTDKTILVRGVTYTIDRSMSLKLLIVTWENCKIATGEIPLEDRSSDLDRILDRLSIISRSNNYEAIYEDSKACNDWCYVKFIENGDKLTAPIEMDPKVAGSTKGSIISWHVNSDRLRSSDSCFETYSAERLDVSIFLSVRVKDILENRNASTAIKISTANGMWILCKHEEPNRRSLVCTRGDTLSWHFLNFHYVVQDFVIYSLPENRILTITSRKSKPTETHLVFNGTPSFTYYLTIFENYETVRSIEIAKLECSRGTKSKLYTHVYEKSLGEYCITLVSWENPLKLVFHCYSQKYLTTMESSTVS</sequence>
<keyword evidence="2" id="KW-1185">Reference proteome</keyword>
<evidence type="ECO:0000313" key="1">
    <source>
        <dbReference type="EMBL" id="KAJ8667190.1"/>
    </source>
</evidence>